<feature type="domain" description="Secretin/TonB short N-terminal" evidence="9">
    <location>
        <begin position="60"/>
        <end position="111"/>
    </location>
</feature>
<dbReference type="PANTHER" id="PTHR30069">
    <property type="entry name" value="TONB-DEPENDENT OUTER MEMBRANE RECEPTOR"/>
    <property type="match status" value="1"/>
</dbReference>
<evidence type="ECO:0000256" key="4">
    <source>
        <dbReference type="ARBA" id="ARBA00022692"/>
    </source>
</evidence>
<dbReference type="RefSeq" id="WP_044003944.1">
    <property type="nucleotide sequence ID" value="NZ_CP007145.1"/>
</dbReference>
<evidence type="ECO:0000313" key="11">
    <source>
        <dbReference type="Proteomes" id="UP000019423"/>
    </source>
</evidence>
<dbReference type="InterPro" id="IPR008969">
    <property type="entry name" value="CarboxyPept-like_regulatory"/>
</dbReference>
<evidence type="ECO:0000256" key="2">
    <source>
        <dbReference type="ARBA" id="ARBA00022448"/>
    </source>
</evidence>
<evidence type="ECO:0000256" key="5">
    <source>
        <dbReference type="ARBA" id="ARBA00022729"/>
    </source>
</evidence>
<dbReference type="SUPFAM" id="SSF56935">
    <property type="entry name" value="Porins"/>
    <property type="match status" value="1"/>
</dbReference>
<dbReference type="Proteomes" id="UP000019423">
    <property type="component" value="Chromosome"/>
</dbReference>
<dbReference type="InterPro" id="IPR037066">
    <property type="entry name" value="Plug_dom_sf"/>
</dbReference>
<keyword evidence="11" id="KW-1185">Reference proteome</keyword>
<dbReference type="Gene3D" id="2.60.40.1120">
    <property type="entry name" value="Carboxypeptidase-like, regulatory domain"/>
    <property type="match status" value="1"/>
</dbReference>
<dbReference type="NCBIfam" id="TIGR04056">
    <property type="entry name" value="OMP_RagA_SusC"/>
    <property type="match status" value="1"/>
</dbReference>
<dbReference type="GO" id="GO:0009279">
    <property type="term" value="C:cell outer membrane"/>
    <property type="evidence" value="ECO:0007669"/>
    <property type="project" value="UniProtKB-SubCell"/>
</dbReference>
<dbReference type="PROSITE" id="PS52016">
    <property type="entry name" value="TONB_DEPENDENT_REC_3"/>
    <property type="match status" value="1"/>
</dbReference>
<dbReference type="OrthoDB" id="9768177at2"/>
<evidence type="ECO:0000256" key="7">
    <source>
        <dbReference type="ARBA" id="ARBA00023237"/>
    </source>
</evidence>
<evidence type="ECO:0000256" key="6">
    <source>
        <dbReference type="ARBA" id="ARBA00023136"/>
    </source>
</evidence>
<accession>W8FB72</accession>
<dbReference type="Gene3D" id="2.170.130.10">
    <property type="entry name" value="TonB-dependent receptor, plug domain"/>
    <property type="match status" value="1"/>
</dbReference>
<keyword evidence="5" id="KW-0732">Signal</keyword>
<dbReference type="InterPro" id="IPR039426">
    <property type="entry name" value="TonB-dep_rcpt-like"/>
</dbReference>
<evidence type="ECO:0000256" key="1">
    <source>
        <dbReference type="ARBA" id="ARBA00004571"/>
    </source>
</evidence>
<evidence type="ECO:0000259" key="9">
    <source>
        <dbReference type="SMART" id="SM00965"/>
    </source>
</evidence>
<dbReference type="SMART" id="SM00965">
    <property type="entry name" value="STN"/>
    <property type="match status" value="1"/>
</dbReference>
<evidence type="ECO:0000256" key="8">
    <source>
        <dbReference type="PROSITE-ProRule" id="PRU01360"/>
    </source>
</evidence>
<dbReference type="EMBL" id="CP007145">
    <property type="protein sequence ID" value="AHJ99891.1"/>
    <property type="molecule type" value="Genomic_DNA"/>
</dbReference>
<dbReference type="AlphaFoldDB" id="W8FB72"/>
<dbReference type="PANTHER" id="PTHR30069:SF29">
    <property type="entry name" value="HEMOGLOBIN AND HEMOGLOBIN-HAPTOGLOBIN-BINDING PROTEIN 1-RELATED"/>
    <property type="match status" value="1"/>
</dbReference>
<dbReference type="GO" id="GO:0015344">
    <property type="term" value="F:siderophore uptake transmembrane transporter activity"/>
    <property type="evidence" value="ECO:0007669"/>
    <property type="project" value="TreeGrafter"/>
</dbReference>
<sequence>MKCQALQVRMVGHYQLSLVTGLLLIPTLLVAQTPQPTITLHLSNQEVSVVLREVERQSQYTFVYSNSQVNGNQRISADFFKVPLEQALIKVLQPLGLTYQLIGRQIIVTRQGPPSASPIPILPAESRGTYTLRGRVLDAETGTPLPGASVVVQGTPRGTAASAAGEFTLVLAPTDSVVVVSSMGFTAQKVRPDHRTPLEVRLQTELRPLTEVVVTAFGLARERKALGYSVQALPGAQLTVAREPNFINAASGKLAGVHITRSGSGPMGSTNIIIRGYTSLTRDSRPLIVVDGVPIDNRNALQATRLGGYDSGDGLSVVNPEDIDNISVLKGGNAAALYGNRAANGVLLITTKKGRRGLGLTVSSNTTFDRAQVLTDYQNEYGQGTQGRFLSDSRGQPVLTPEGYPQVEAAGENIGSWGPRMEGQLVKHWNGAIKPFTAQPNNVRDFFQLGYTTANTVALSAGTARSTLRISATDLRNRGTYPNSRLARNYLTVKGSTNISSRLSVEVKASYVYARTFNRPTLGVNPDNVMSQFQHLPRSVDLADLQPYRNPLTLQPILWNQNQGTTSTTTSRQNPYWAAYLNTNFANQHRLNGSVAVRYDFADWLWLQLRAGTDRYRSDLGYRYASYTSWNATATPDRGGLSESELTMREDNLDFILHARQRLGVNWVLTGEAFGNLLQKRMENQGVTGLGFVRPNVFRLDNVASATPVYGFSRFEVQSLFGRAQLDFRNAVFLEATGRNDWDSTLPRGDWSYFYPSTSLAVGYTELLGWKSSWLTLGKLRASWARVGKGAGPYELTTKYDLTTSGIPNGPGVGTAHLGQPFATLQDQLATLRLKPQLTQAVELGSEMRFGRNRASLDVTVYRTNTYNQVTSVPLAASSGFRTQLINAGNIQNQGLEVVATVTPLHQRLSWDVTLNWATNRSEVRSLNQGGEVYQLGTESNNVAVVAQVGRPFGDLYGTRLRRAPDGQLLVDANGLPLSLPGPAERLGNFQPQWFGGLHNQLSYRQFQVGLLLDARWGGQIYSVSQQQATLFGNDRRTLPGRADWYASEAARLAAGVSAANWVATGGLLVEGVQLNPDNTYSPSSRYVNPQQYWARLANFSEPFVYDASFVKLRELTLTYQLPTALASRMGRLRGASISLVARNVAFLYRATRGFDPESGYNLSRAQGLESGGYPNSRTLGYHLILDF</sequence>
<evidence type="ECO:0000256" key="3">
    <source>
        <dbReference type="ARBA" id="ARBA00022452"/>
    </source>
</evidence>
<comment type="similarity">
    <text evidence="8">Belongs to the TonB-dependent receptor family.</text>
</comment>
<keyword evidence="3 8" id="KW-1134">Transmembrane beta strand</keyword>
<dbReference type="Gene3D" id="3.55.50.30">
    <property type="match status" value="1"/>
</dbReference>
<keyword evidence="6 8" id="KW-0472">Membrane</keyword>
<comment type="subcellular location">
    <subcellularLocation>
        <location evidence="1 8">Cell outer membrane</location>
        <topology evidence="1 8">Multi-pass membrane protein</topology>
    </subcellularLocation>
</comment>
<dbReference type="InterPro" id="IPR011662">
    <property type="entry name" value="Secretin/TonB_short_N"/>
</dbReference>
<dbReference type="NCBIfam" id="TIGR04057">
    <property type="entry name" value="SusC_RagA_signa"/>
    <property type="match status" value="1"/>
</dbReference>
<dbReference type="SUPFAM" id="SSF49464">
    <property type="entry name" value="Carboxypeptidase regulatory domain-like"/>
    <property type="match status" value="1"/>
</dbReference>
<name>W8FB72_9BACT</name>
<gene>
    <name evidence="10" type="ORF">Hsw_4296</name>
</gene>
<dbReference type="HOGENOM" id="CLU_004317_2_1_10"/>
<keyword evidence="7 8" id="KW-0998">Cell outer membrane</keyword>
<dbReference type="Pfam" id="PF13715">
    <property type="entry name" value="CarbopepD_reg_2"/>
    <property type="match status" value="1"/>
</dbReference>
<keyword evidence="2 8" id="KW-0813">Transport</keyword>
<dbReference type="InterPro" id="IPR036942">
    <property type="entry name" value="Beta-barrel_TonB_sf"/>
</dbReference>
<dbReference type="PATRIC" id="fig|1227739.3.peg.4442"/>
<protein>
    <recommendedName>
        <fullName evidence="9">Secretin/TonB short N-terminal domain-containing protein</fullName>
    </recommendedName>
</protein>
<dbReference type="STRING" id="1227739.Hsw_4296"/>
<dbReference type="InterPro" id="IPR012910">
    <property type="entry name" value="Plug_dom"/>
</dbReference>
<keyword evidence="4 8" id="KW-0812">Transmembrane</keyword>
<dbReference type="Pfam" id="PF07715">
    <property type="entry name" value="Plug"/>
    <property type="match status" value="1"/>
</dbReference>
<dbReference type="Gene3D" id="2.40.170.20">
    <property type="entry name" value="TonB-dependent receptor, beta-barrel domain"/>
    <property type="match status" value="1"/>
</dbReference>
<dbReference type="KEGG" id="hsw:Hsw_4296"/>
<dbReference type="eggNOG" id="COG4771">
    <property type="taxonomic scope" value="Bacteria"/>
</dbReference>
<reference evidence="10 11" key="1">
    <citation type="submission" date="2014-01" db="EMBL/GenBank/DDBJ databases">
        <title>Complete genome sequence of ionizing-radiation resistance bacterium Hymenobacter swuensis DY53.</title>
        <authorList>
            <person name="Jung J.-H."/>
            <person name="Jeong S.-W."/>
            <person name="Joe M.-H."/>
            <person name="Cho y.-j."/>
            <person name="Kim M.-K."/>
            <person name="Lim S.-Y."/>
        </authorList>
    </citation>
    <scope>NUCLEOTIDE SEQUENCE [LARGE SCALE GENOMIC DNA]</scope>
    <source>
        <strain evidence="10 11">DY53</strain>
    </source>
</reference>
<organism evidence="10 11">
    <name type="scientific">Hymenobacter swuensis DY53</name>
    <dbReference type="NCBI Taxonomy" id="1227739"/>
    <lineage>
        <taxon>Bacteria</taxon>
        <taxon>Pseudomonadati</taxon>
        <taxon>Bacteroidota</taxon>
        <taxon>Cytophagia</taxon>
        <taxon>Cytophagales</taxon>
        <taxon>Hymenobacteraceae</taxon>
        <taxon>Hymenobacter</taxon>
    </lineage>
</organism>
<dbReference type="Pfam" id="PF07660">
    <property type="entry name" value="STN"/>
    <property type="match status" value="1"/>
</dbReference>
<dbReference type="InterPro" id="IPR023996">
    <property type="entry name" value="TonB-dep_OMP_SusC/RagA"/>
</dbReference>
<evidence type="ECO:0000313" key="10">
    <source>
        <dbReference type="EMBL" id="AHJ99891.1"/>
    </source>
</evidence>
<proteinExistence type="inferred from homology"/>
<dbReference type="GO" id="GO:0044718">
    <property type="term" value="P:siderophore transmembrane transport"/>
    <property type="evidence" value="ECO:0007669"/>
    <property type="project" value="TreeGrafter"/>
</dbReference>
<dbReference type="InterPro" id="IPR023997">
    <property type="entry name" value="TonB-dep_OMP_SusC/RagA_CS"/>
</dbReference>